<feature type="region of interest" description="Disordered" evidence="2">
    <location>
        <begin position="482"/>
        <end position="557"/>
    </location>
</feature>
<dbReference type="EMBL" id="JAPCWZ010000003">
    <property type="protein sequence ID" value="KAK8873844.1"/>
    <property type="molecule type" value="Genomic_DNA"/>
</dbReference>
<dbReference type="Pfam" id="PF01412">
    <property type="entry name" value="ArfGap"/>
    <property type="match status" value="1"/>
</dbReference>
<dbReference type="SUPFAM" id="SSF57863">
    <property type="entry name" value="ArfGap/RecO-like zinc finger"/>
    <property type="match status" value="1"/>
</dbReference>
<dbReference type="InterPro" id="IPR037278">
    <property type="entry name" value="ARFGAP/RecO"/>
</dbReference>
<feature type="region of interest" description="Disordered" evidence="2">
    <location>
        <begin position="89"/>
        <end position="108"/>
    </location>
</feature>
<evidence type="ECO:0000256" key="2">
    <source>
        <dbReference type="SAM" id="MobiDB-lite"/>
    </source>
</evidence>
<dbReference type="PROSITE" id="PS50115">
    <property type="entry name" value="ARFGAP"/>
    <property type="match status" value="1"/>
</dbReference>
<feature type="compositionally biased region" description="Polar residues" evidence="2">
    <location>
        <begin position="381"/>
        <end position="416"/>
    </location>
</feature>
<accession>A0ABR2J7S3</accession>
<gene>
    <name evidence="5" type="ORF">PGQ11_004358</name>
</gene>
<keyword evidence="6" id="KW-1185">Reference proteome</keyword>
<feature type="domain" description="Arf-GAP" evidence="4">
    <location>
        <begin position="14"/>
        <end position="123"/>
    </location>
</feature>
<dbReference type="InterPro" id="IPR015940">
    <property type="entry name" value="UBA"/>
</dbReference>
<dbReference type="InterPro" id="IPR009060">
    <property type="entry name" value="UBA-like_sf"/>
</dbReference>
<proteinExistence type="predicted"/>
<dbReference type="CDD" id="cd08204">
    <property type="entry name" value="ArfGap"/>
    <property type="match status" value="1"/>
</dbReference>
<dbReference type="InterPro" id="IPR038508">
    <property type="entry name" value="ArfGAP_dom_sf"/>
</dbReference>
<protein>
    <submittedName>
        <fullName evidence="5">ArfGap-domain-containing protein</fullName>
    </submittedName>
</protein>
<dbReference type="PANTHER" id="PTHR45705">
    <property type="entry name" value="FI20236P1"/>
    <property type="match status" value="1"/>
</dbReference>
<organism evidence="5 6">
    <name type="scientific">Apiospora arundinis</name>
    <dbReference type="NCBI Taxonomy" id="335852"/>
    <lineage>
        <taxon>Eukaryota</taxon>
        <taxon>Fungi</taxon>
        <taxon>Dikarya</taxon>
        <taxon>Ascomycota</taxon>
        <taxon>Pezizomycotina</taxon>
        <taxon>Sordariomycetes</taxon>
        <taxon>Xylariomycetidae</taxon>
        <taxon>Amphisphaeriales</taxon>
        <taxon>Apiosporaceae</taxon>
        <taxon>Apiospora</taxon>
    </lineage>
</organism>
<keyword evidence="1" id="KW-0862">Zinc</keyword>
<feature type="compositionally biased region" description="Polar residues" evidence="2">
    <location>
        <begin position="89"/>
        <end position="99"/>
    </location>
</feature>
<feature type="region of interest" description="Disordered" evidence="2">
    <location>
        <begin position="122"/>
        <end position="192"/>
    </location>
</feature>
<dbReference type="Gene3D" id="1.10.220.150">
    <property type="entry name" value="Arf GTPase activating protein"/>
    <property type="match status" value="1"/>
</dbReference>
<feature type="compositionally biased region" description="Low complexity" evidence="2">
    <location>
        <begin position="534"/>
        <end position="556"/>
    </location>
</feature>
<feature type="compositionally biased region" description="Low complexity" evidence="2">
    <location>
        <begin position="492"/>
        <end position="526"/>
    </location>
</feature>
<feature type="domain" description="UBA" evidence="3">
    <location>
        <begin position="203"/>
        <end position="246"/>
    </location>
</feature>
<feature type="compositionally biased region" description="Low complexity" evidence="2">
    <location>
        <begin position="574"/>
        <end position="611"/>
    </location>
</feature>
<comment type="caution">
    <text evidence="5">The sequence shown here is derived from an EMBL/GenBank/DDBJ whole genome shotgun (WGS) entry which is preliminary data.</text>
</comment>
<feature type="region of interest" description="Disordered" evidence="2">
    <location>
        <begin position="572"/>
        <end position="686"/>
    </location>
</feature>
<keyword evidence="1" id="KW-0863">Zinc-finger</keyword>
<feature type="region of interest" description="Disordered" evidence="2">
    <location>
        <begin position="381"/>
        <end position="460"/>
    </location>
</feature>
<dbReference type="PANTHER" id="PTHR45705:SF7">
    <property type="entry name" value="ACTIVATING PROTEIN FOR ARF, PUTATIVE (AFU_ORTHOLOGUE AFUA_4G09120)-RELATED"/>
    <property type="match status" value="1"/>
</dbReference>
<evidence type="ECO:0000256" key="1">
    <source>
        <dbReference type="PROSITE-ProRule" id="PRU00288"/>
    </source>
</evidence>
<dbReference type="InterPro" id="IPR001164">
    <property type="entry name" value="ArfGAP_dom"/>
</dbReference>
<dbReference type="Proteomes" id="UP001390339">
    <property type="component" value="Unassembled WGS sequence"/>
</dbReference>
<dbReference type="PRINTS" id="PR00405">
    <property type="entry name" value="REVINTRACTNG"/>
</dbReference>
<feature type="compositionally biased region" description="Polar residues" evidence="2">
    <location>
        <begin position="425"/>
        <end position="443"/>
    </location>
</feature>
<dbReference type="InterPro" id="IPR051718">
    <property type="entry name" value="ARF_GTPase-activating"/>
</dbReference>
<feature type="compositionally biased region" description="Low complexity" evidence="2">
    <location>
        <begin position="282"/>
        <end position="301"/>
    </location>
</feature>
<name>A0ABR2J7S3_9PEZI</name>
<dbReference type="Gene3D" id="1.10.8.10">
    <property type="entry name" value="DNA helicase RuvA subunit, C-terminal domain"/>
    <property type="match status" value="1"/>
</dbReference>
<keyword evidence="1" id="KW-0479">Metal-binding</keyword>
<feature type="region of interest" description="Disordered" evidence="2">
    <location>
        <begin position="250"/>
        <end position="331"/>
    </location>
</feature>
<dbReference type="SMART" id="SM00105">
    <property type="entry name" value="ArfGap"/>
    <property type="match status" value="1"/>
</dbReference>
<feature type="compositionally biased region" description="Polar residues" evidence="2">
    <location>
        <begin position="254"/>
        <end position="273"/>
    </location>
</feature>
<dbReference type="PROSITE" id="PS50030">
    <property type="entry name" value="UBA"/>
    <property type="match status" value="1"/>
</dbReference>
<evidence type="ECO:0000313" key="5">
    <source>
        <dbReference type="EMBL" id="KAK8873844.1"/>
    </source>
</evidence>
<dbReference type="SUPFAM" id="SSF46934">
    <property type="entry name" value="UBA-like"/>
    <property type="match status" value="1"/>
</dbReference>
<feature type="region of interest" description="Disordered" evidence="2">
    <location>
        <begin position="352"/>
        <end position="371"/>
    </location>
</feature>
<evidence type="ECO:0000313" key="6">
    <source>
        <dbReference type="Proteomes" id="UP001390339"/>
    </source>
</evidence>
<evidence type="ECO:0000259" key="4">
    <source>
        <dbReference type="PROSITE" id="PS50115"/>
    </source>
</evidence>
<evidence type="ECO:0000259" key="3">
    <source>
        <dbReference type="PROSITE" id="PS50030"/>
    </source>
</evidence>
<feature type="compositionally biased region" description="Polar residues" evidence="2">
    <location>
        <begin position="309"/>
        <end position="329"/>
    </location>
</feature>
<sequence length="686" mass="74640">MASLISKRQQARNEKALQELMHSVPGNKMCADCGSRNPGWASWSLGIFLCMRCASIHRKLGTHISKVKSLTMDGWTNDQVDNMRKVGNVASNKVYNPQNKKPPVPIDADEADSAMERFIRSKYAQVPSAASNTGRPGRSRSVESDEGTPPPLPPKTGSKFFKSGSIFRSNKKSLENQHGPRSPPADLRNKPSKVFGASVQHDTIDDTAQKLSQLREMGFADDKRNAMVLKGVNGNLEKTIEALVRLGEGGGVSPSLTTPRQESFPSFPPQTSHSLGPPPRTPTSSSMSRLSPAASPASNNPWDMPPAQPQSSQSTGTLPNRNPFLSTNPFGMPAQQAEFTLNQSLQNLSLAPSQQPQQLFPHHTGGIPVSQPVQQPLYQQSMTPPIPQNQNFASVSFNNNQTYPQPAQPAQNSYNPFLQAPGAQPPQSLSLNTSNAQSQQGAFGNNPFARSPTRLTSPTLGQIPEQTQQNFYASPQSLYGNNPFLALGQPAQQMPYGQPLQQQQQQQQQQQPQQQQFQPQAQQQPQGFDQMFYQTQQHQQQQPQQQQQQQPQTQTPWHDKASIMALYNYPSLAPAPTQQPQEQAPQSATEAPAGGPQSAAQQQQQQQQQPQRSVSTPLPGHNNPFLNGSMGTAPAAPSYGAAPQNPTSGGGGSSRSRESMTFGMEMAWNNGRHSPDAFASLSSRTG</sequence>
<reference evidence="5 6" key="1">
    <citation type="journal article" date="2024" name="IMA Fungus">
        <title>Apiospora arundinis, a panoply of carbohydrate-active enzymes and secondary metabolites.</title>
        <authorList>
            <person name="Sorensen T."/>
            <person name="Petersen C."/>
            <person name="Muurmann A.T."/>
            <person name="Christiansen J.V."/>
            <person name="Brundto M.L."/>
            <person name="Overgaard C.K."/>
            <person name="Boysen A.T."/>
            <person name="Wollenberg R.D."/>
            <person name="Larsen T.O."/>
            <person name="Sorensen J.L."/>
            <person name="Nielsen K.L."/>
            <person name="Sondergaard T.E."/>
        </authorList>
    </citation>
    <scope>NUCLEOTIDE SEQUENCE [LARGE SCALE GENOMIC DNA]</scope>
    <source>
        <strain evidence="5 6">AAU 773</strain>
    </source>
</reference>